<dbReference type="Pfam" id="PF12032">
    <property type="entry name" value="CLIP"/>
    <property type="match status" value="1"/>
</dbReference>
<dbReference type="EMBL" id="FZQP02005443">
    <property type="protein sequence ID" value="VVD01600.1"/>
    <property type="molecule type" value="Genomic_DNA"/>
</dbReference>
<dbReference type="InterPro" id="IPR001254">
    <property type="entry name" value="Trypsin_dom"/>
</dbReference>
<protein>
    <recommendedName>
        <fullName evidence="13">limulus clotting factor C</fullName>
        <ecNumber evidence="13">3.4.21.84</ecNumber>
    </recommendedName>
</protein>
<dbReference type="FunFam" id="2.40.10.10:FF:000120">
    <property type="entry name" value="Putative serine protease"/>
    <property type="match status" value="1"/>
</dbReference>
<dbReference type="PANTHER" id="PTHR24256">
    <property type="entry name" value="TRYPTASE-RELATED"/>
    <property type="match status" value="1"/>
</dbReference>
<keyword evidence="18" id="KW-1185">Reference proteome</keyword>
<organism evidence="17 18">
    <name type="scientific">Leptidea sinapis</name>
    <dbReference type="NCBI Taxonomy" id="189913"/>
    <lineage>
        <taxon>Eukaryota</taxon>
        <taxon>Metazoa</taxon>
        <taxon>Ecdysozoa</taxon>
        <taxon>Arthropoda</taxon>
        <taxon>Hexapoda</taxon>
        <taxon>Insecta</taxon>
        <taxon>Pterygota</taxon>
        <taxon>Neoptera</taxon>
        <taxon>Endopterygota</taxon>
        <taxon>Lepidoptera</taxon>
        <taxon>Glossata</taxon>
        <taxon>Ditrysia</taxon>
        <taxon>Papilionoidea</taxon>
        <taxon>Pieridae</taxon>
        <taxon>Dismorphiinae</taxon>
        <taxon>Leptidea</taxon>
    </lineage>
</organism>
<feature type="signal peptide" evidence="15">
    <location>
        <begin position="1"/>
        <end position="23"/>
    </location>
</feature>
<dbReference type="CDD" id="cd00190">
    <property type="entry name" value="Tryp_SPc"/>
    <property type="match status" value="2"/>
</dbReference>
<dbReference type="InterPro" id="IPR022700">
    <property type="entry name" value="CLIP"/>
</dbReference>
<evidence type="ECO:0000256" key="3">
    <source>
        <dbReference type="ARBA" id="ARBA00022659"/>
    </source>
</evidence>
<feature type="domain" description="Peptidase S1" evidence="16">
    <location>
        <begin position="428"/>
        <end position="683"/>
    </location>
</feature>
<dbReference type="PROSITE" id="PS00135">
    <property type="entry name" value="TRYPSIN_SER"/>
    <property type="match status" value="2"/>
</dbReference>
<evidence type="ECO:0000256" key="13">
    <source>
        <dbReference type="ARBA" id="ARBA00066707"/>
    </source>
</evidence>
<dbReference type="InterPro" id="IPR001314">
    <property type="entry name" value="Peptidase_S1A"/>
</dbReference>
<evidence type="ECO:0000256" key="12">
    <source>
        <dbReference type="ARBA" id="ARBA00052079"/>
    </source>
</evidence>
<evidence type="ECO:0000256" key="6">
    <source>
        <dbReference type="ARBA" id="ARBA00022801"/>
    </source>
</evidence>
<evidence type="ECO:0000256" key="9">
    <source>
        <dbReference type="ARBA" id="ARBA00023145"/>
    </source>
</evidence>
<evidence type="ECO:0000256" key="10">
    <source>
        <dbReference type="ARBA" id="ARBA00023157"/>
    </source>
</evidence>
<dbReference type="InterPro" id="IPR009003">
    <property type="entry name" value="Peptidase_S1_PA"/>
</dbReference>
<sequence length="684" mass="75830">MTKLLCVNVVLWILLSYTGLGYGQSLVNDLMKRSNNVAEVARSMHCGWRRERGSQPILEVCCPENFKFDKNKLALLPNETICGVQNSDRIFGGEITELDEHPWMALLQYSTPKGLGFYCGGVLISSRYVLTAAHCVSEGSFPDNYRLRKVRLGEWNLKTDEDCVMDDCTDAPRDISIEKVIVHKGYATVESNQANDIALLRLKNEVHFTDFVRPICLPTTHDQLLETYENKELEVVGWGKTEKISESRCKSLYNQASRQVTSKQLCAGGSNGKDSCRGDSGGPLMGKNSDQHWVAVGVVSYGPTPCATEGWPGVYTKVNAYIPWILEQIQPLWCIGITFCYLASYQVLSEIVQCTPGINCVTVWKCPGIFNQLKNNSKVMKLLYGALQCGWDEGGPKVCCPGEFKYDPTKIFLLPNNTICGIGNNNRISGGEETAIDEFPWMALLKYRTRSPDKPGIGFFCGGVLISSRYVLTAAHCVYMKVAKRIIVRLGEWDLSSYIDCNNNDCADKALDVNIEGIIVHHDYGPKTQANDIALLRLKDEVKLTAFVQPICLPITPDEDLDQTLVGRFLTSAGWGKTEHTQYSDVLLKVALPVENNAKCEKYLPSFDKHITEKQLCAGGSGNQDTCRGDSGGPLMARGLASNTNWIVYGLVSYGPSPCGKQGLPSVYTRVSAYIPWILTNLYP</sequence>
<dbReference type="Pfam" id="PF00089">
    <property type="entry name" value="Trypsin"/>
    <property type="match status" value="2"/>
</dbReference>
<comment type="similarity">
    <text evidence="11">Belongs to the peptidase S1 family. CLIP subfamily.</text>
</comment>
<evidence type="ECO:0000256" key="8">
    <source>
        <dbReference type="ARBA" id="ARBA00022825"/>
    </source>
</evidence>
<evidence type="ECO:0000259" key="16">
    <source>
        <dbReference type="PROSITE" id="PS50240"/>
    </source>
</evidence>
<keyword evidence="10" id="KW-1015">Disulfide bond</keyword>
<evidence type="ECO:0000256" key="14">
    <source>
        <dbReference type="RuleBase" id="RU363034"/>
    </source>
</evidence>
<keyword evidence="3" id="KW-0768">Sushi</keyword>
<dbReference type="InterPro" id="IPR018114">
    <property type="entry name" value="TRYPSIN_HIS"/>
</dbReference>
<dbReference type="InterPro" id="IPR038565">
    <property type="entry name" value="CLIP_sf"/>
</dbReference>
<feature type="chain" id="PRO_5022816071" description="limulus clotting factor C" evidence="15">
    <location>
        <begin position="24"/>
        <end position="684"/>
    </location>
</feature>
<evidence type="ECO:0000256" key="1">
    <source>
        <dbReference type="ARBA" id="ARBA00004613"/>
    </source>
</evidence>
<dbReference type="InterPro" id="IPR051487">
    <property type="entry name" value="Ser/Thr_Proteases_Immune/Dev"/>
</dbReference>
<dbReference type="SMART" id="SM00020">
    <property type="entry name" value="Tryp_SPc"/>
    <property type="match status" value="2"/>
</dbReference>
<dbReference type="PRINTS" id="PR00722">
    <property type="entry name" value="CHYMOTRYPSIN"/>
</dbReference>
<dbReference type="FunFam" id="2.40.10.10:FF:000146">
    <property type="entry name" value="Serine protease 53"/>
    <property type="match status" value="1"/>
</dbReference>
<keyword evidence="4 14" id="KW-0645">Protease</keyword>
<name>A0A5E4QTY9_9NEOP</name>
<evidence type="ECO:0000256" key="2">
    <source>
        <dbReference type="ARBA" id="ARBA00022525"/>
    </source>
</evidence>
<dbReference type="Gene3D" id="3.30.1640.30">
    <property type="match status" value="1"/>
</dbReference>
<keyword evidence="8 14" id="KW-0720">Serine protease</keyword>
<evidence type="ECO:0000256" key="15">
    <source>
        <dbReference type="SAM" id="SignalP"/>
    </source>
</evidence>
<gene>
    <name evidence="17" type="ORF">LSINAPIS_LOCUS11978</name>
</gene>
<dbReference type="Proteomes" id="UP000324832">
    <property type="component" value="Unassembled WGS sequence"/>
</dbReference>
<dbReference type="GO" id="GO:0042381">
    <property type="term" value="P:hemolymph coagulation"/>
    <property type="evidence" value="ECO:0007669"/>
    <property type="project" value="UniProtKB-KW"/>
</dbReference>
<dbReference type="PROSITE" id="PS00134">
    <property type="entry name" value="TRYPSIN_HIS"/>
    <property type="match status" value="2"/>
</dbReference>
<dbReference type="GO" id="GO:0004252">
    <property type="term" value="F:serine-type endopeptidase activity"/>
    <property type="evidence" value="ECO:0007669"/>
    <property type="project" value="InterPro"/>
</dbReference>
<keyword evidence="2" id="KW-0964">Secreted</keyword>
<evidence type="ECO:0000256" key="5">
    <source>
        <dbReference type="ARBA" id="ARBA00022729"/>
    </source>
</evidence>
<dbReference type="PROSITE" id="PS50240">
    <property type="entry name" value="TRYPSIN_DOM"/>
    <property type="match status" value="2"/>
</dbReference>
<dbReference type="AlphaFoldDB" id="A0A5E4QTY9"/>
<feature type="domain" description="Peptidase S1" evidence="16">
    <location>
        <begin position="90"/>
        <end position="330"/>
    </location>
</feature>
<evidence type="ECO:0000313" key="18">
    <source>
        <dbReference type="Proteomes" id="UP000324832"/>
    </source>
</evidence>
<dbReference type="SUPFAM" id="SSF50494">
    <property type="entry name" value="Trypsin-like serine proteases"/>
    <property type="match status" value="2"/>
</dbReference>
<evidence type="ECO:0000256" key="4">
    <source>
        <dbReference type="ARBA" id="ARBA00022670"/>
    </source>
</evidence>
<evidence type="ECO:0000256" key="7">
    <source>
        <dbReference type="ARBA" id="ARBA00022820"/>
    </source>
</evidence>
<proteinExistence type="inferred from homology"/>
<dbReference type="GO" id="GO:0006508">
    <property type="term" value="P:proteolysis"/>
    <property type="evidence" value="ECO:0007669"/>
    <property type="project" value="UniProtKB-KW"/>
</dbReference>
<accession>A0A5E4QTY9</accession>
<dbReference type="GO" id="GO:0005576">
    <property type="term" value="C:extracellular region"/>
    <property type="evidence" value="ECO:0007669"/>
    <property type="project" value="UniProtKB-SubCell"/>
</dbReference>
<dbReference type="InterPro" id="IPR043504">
    <property type="entry name" value="Peptidase_S1_PA_chymotrypsin"/>
</dbReference>
<evidence type="ECO:0000256" key="11">
    <source>
        <dbReference type="ARBA" id="ARBA00024195"/>
    </source>
</evidence>
<dbReference type="Gene3D" id="2.40.10.10">
    <property type="entry name" value="Trypsin-like serine proteases"/>
    <property type="match status" value="4"/>
</dbReference>
<reference evidence="17 18" key="1">
    <citation type="submission" date="2017-07" db="EMBL/GenBank/DDBJ databases">
        <authorList>
            <person name="Talla V."/>
            <person name="Backstrom N."/>
        </authorList>
    </citation>
    <scope>NUCLEOTIDE SEQUENCE [LARGE SCALE GENOMIC DNA]</scope>
</reference>
<keyword evidence="9" id="KW-0865">Zymogen</keyword>
<comment type="catalytic activity">
    <reaction evidence="12">
        <text>Selective cleavage of 103-Arg-|-Ser-104 and 124-Ile-|-Ile-125 bonds in Limulus clotting factor B to form activated factor B. Cleavage of -Pro-Arg-|-Xaa- bonds in synthetic substrates.</text>
        <dbReference type="EC" id="3.4.21.84"/>
    </reaction>
</comment>
<dbReference type="InterPro" id="IPR033116">
    <property type="entry name" value="TRYPSIN_SER"/>
</dbReference>
<keyword evidence="5 15" id="KW-0732">Signal</keyword>
<evidence type="ECO:0000313" key="17">
    <source>
        <dbReference type="EMBL" id="VVD01600.1"/>
    </source>
</evidence>
<keyword evidence="6 14" id="KW-0378">Hydrolase</keyword>
<dbReference type="EC" id="3.4.21.84" evidence="13"/>
<comment type="subcellular location">
    <subcellularLocation>
        <location evidence="1">Secreted</location>
    </subcellularLocation>
</comment>
<keyword evidence="7" id="KW-0353">Hemolymph clotting</keyword>